<dbReference type="SUPFAM" id="SSF117281">
    <property type="entry name" value="Kelch motif"/>
    <property type="match status" value="1"/>
</dbReference>
<evidence type="ECO:0000313" key="1">
    <source>
        <dbReference type="EMBL" id="QEE31393.1"/>
    </source>
</evidence>
<proteinExistence type="predicted"/>
<gene>
    <name evidence="1" type="ORF">FTW19_16395</name>
</gene>
<dbReference type="KEGG" id="talb:FTW19_16395"/>
<dbReference type="Pfam" id="PF01344">
    <property type="entry name" value="Kelch_1"/>
    <property type="match status" value="1"/>
</dbReference>
<dbReference type="OrthoDB" id="116319at2"/>
<dbReference type="EMBL" id="CP042806">
    <property type="protein sequence ID" value="QEE31393.1"/>
    <property type="molecule type" value="Genomic_DNA"/>
</dbReference>
<dbReference type="InterPro" id="IPR037293">
    <property type="entry name" value="Gal_Oxidase_central_sf"/>
</dbReference>
<dbReference type="InterPro" id="IPR006652">
    <property type="entry name" value="Kelch_1"/>
</dbReference>
<organism evidence="1 2">
    <name type="scientific">Terriglobus albidus</name>
    <dbReference type="NCBI Taxonomy" id="1592106"/>
    <lineage>
        <taxon>Bacteria</taxon>
        <taxon>Pseudomonadati</taxon>
        <taxon>Acidobacteriota</taxon>
        <taxon>Terriglobia</taxon>
        <taxon>Terriglobales</taxon>
        <taxon>Acidobacteriaceae</taxon>
        <taxon>Terriglobus</taxon>
    </lineage>
</organism>
<dbReference type="Gene3D" id="2.130.10.80">
    <property type="entry name" value="Galactose oxidase/kelch, beta-propeller"/>
    <property type="match status" value="1"/>
</dbReference>
<dbReference type="SMART" id="SM00612">
    <property type="entry name" value="Kelch"/>
    <property type="match status" value="2"/>
</dbReference>
<protein>
    <recommendedName>
        <fullName evidence="3">Galactose oxidase</fullName>
    </recommendedName>
</protein>
<evidence type="ECO:0000313" key="2">
    <source>
        <dbReference type="Proteomes" id="UP000321820"/>
    </source>
</evidence>
<sequence length="99" mass="10276">MDGSGNALAAVDVLKTDGTTVTAPPMLSARYGHGAVLLQDGRVFVAGGYTKGGAVLNNAELFDPDTNTWASVPYPMVEPRAQFTLSLSVEAGNHARSPD</sequence>
<evidence type="ECO:0008006" key="3">
    <source>
        <dbReference type="Google" id="ProtNLM"/>
    </source>
</evidence>
<accession>A0A5B9EGP9</accession>
<dbReference type="Proteomes" id="UP000321820">
    <property type="component" value="Chromosome"/>
</dbReference>
<dbReference type="AlphaFoldDB" id="A0A5B9EGP9"/>
<name>A0A5B9EGP9_9BACT</name>
<reference evidence="1 2" key="1">
    <citation type="submission" date="2019-08" db="EMBL/GenBank/DDBJ databases">
        <title>Complete genome sequence of Terriglobus albidus strain ORNL.</title>
        <authorList>
            <person name="Podar M."/>
        </authorList>
    </citation>
    <scope>NUCLEOTIDE SEQUENCE [LARGE SCALE GENOMIC DNA]</scope>
    <source>
        <strain evidence="1 2">ORNL</strain>
    </source>
</reference>
<dbReference type="InterPro" id="IPR015915">
    <property type="entry name" value="Kelch-typ_b-propeller"/>
</dbReference>
<keyword evidence="2" id="KW-1185">Reference proteome</keyword>